<dbReference type="PANTHER" id="PTHR48050">
    <property type="entry name" value="STEROL 3-BETA-GLUCOSYLTRANSFERASE"/>
    <property type="match status" value="1"/>
</dbReference>
<accession>A0A4U6X6F2</accession>
<dbReference type="Pfam" id="PF03033">
    <property type="entry name" value="Glyco_transf_28"/>
    <property type="match status" value="1"/>
</dbReference>
<dbReference type="Pfam" id="PF06722">
    <property type="entry name" value="EryCIII-like_C"/>
    <property type="match status" value="1"/>
</dbReference>
<feature type="compositionally biased region" description="Basic and acidic residues" evidence="2">
    <location>
        <begin position="828"/>
        <end position="837"/>
    </location>
</feature>
<feature type="compositionally biased region" description="Basic and acidic residues" evidence="2">
    <location>
        <begin position="938"/>
        <end position="947"/>
    </location>
</feature>
<feature type="compositionally biased region" description="Basic and acidic residues" evidence="2">
    <location>
        <begin position="782"/>
        <end position="791"/>
    </location>
</feature>
<keyword evidence="6" id="KW-1185">Reference proteome</keyword>
<dbReference type="InterPro" id="IPR050426">
    <property type="entry name" value="Glycosyltransferase_28"/>
</dbReference>
<dbReference type="FunFam" id="3.40.50.2000:FF:000009">
    <property type="entry name" value="Sterol 3-beta-glucosyltransferase UGT80A2"/>
    <property type="match status" value="1"/>
</dbReference>
<comment type="caution">
    <text evidence="5">The sequence shown here is derived from an EMBL/GenBank/DDBJ whole genome shotgun (WGS) entry which is preliminary data.</text>
</comment>
<feature type="compositionally biased region" description="Basic and acidic residues" evidence="2">
    <location>
        <begin position="921"/>
        <end position="931"/>
    </location>
</feature>
<dbReference type="InterPro" id="IPR002213">
    <property type="entry name" value="UDP_glucos_trans"/>
</dbReference>
<dbReference type="EMBL" id="PJEX01000342">
    <property type="protein sequence ID" value="TKW51008.1"/>
    <property type="molecule type" value="Genomic_DNA"/>
</dbReference>
<evidence type="ECO:0000256" key="1">
    <source>
        <dbReference type="ARBA" id="ARBA00022679"/>
    </source>
</evidence>
<dbReference type="AlphaFoldDB" id="A0A4U6X6F2"/>
<keyword evidence="1 5" id="KW-0808">Transferase</keyword>
<protein>
    <submittedName>
        <fullName evidence="5">Sterol 3-beta-glucosyltransferase UGT80A2</fullName>
    </submittedName>
</protein>
<dbReference type="PANTHER" id="PTHR48050:SF13">
    <property type="entry name" value="STEROL 3-BETA-GLUCOSYLTRANSFERASE UGT80A2"/>
    <property type="match status" value="1"/>
</dbReference>
<organism evidence="5 6">
    <name type="scientific">Colletotrichum tanaceti</name>
    <dbReference type="NCBI Taxonomy" id="1306861"/>
    <lineage>
        <taxon>Eukaryota</taxon>
        <taxon>Fungi</taxon>
        <taxon>Dikarya</taxon>
        <taxon>Ascomycota</taxon>
        <taxon>Pezizomycotina</taxon>
        <taxon>Sordariomycetes</taxon>
        <taxon>Hypocreomycetidae</taxon>
        <taxon>Glomerellales</taxon>
        <taxon>Glomerellaceae</taxon>
        <taxon>Colletotrichum</taxon>
        <taxon>Colletotrichum destructivum species complex</taxon>
    </lineage>
</organism>
<feature type="compositionally biased region" description="Acidic residues" evidence="2">
    <location>
        <begin position="903"/>
        <end position="920"/>
    </location>
</feature>
<dbReference type="CDD" id="cd03784">
    <property type="entry name" value="GT1_Gtf-like"/>
    <property type="match status" value="1"/>
</dbReference>
<dbReference type="InterPro" id="IPR004276">
    <property type="entry name" value="GlycoTrans_28_N"/>
</dbReference>
<feature type="domain" description="Glycosyltransferase family 28 N-terminal" evidence="3">
    <location>
        <begin position="28"/>
        <end position="88"/>
    </location>
</feature>
<dbReference type="Gene3D" id="3.40.50.2000">
    <property type="entry name" value="Glycogen Phosphorylase B"/>
    <property type="match status" value="2"/>
</dbReference>
<gene>
    <name evidence="5" type="primary">UGT80A2</name>
    <name evidence="5" type="ORF">CTA1_2536</name>
</gene>
<dbReference type="InterPro" id="IPR010610">
    <property type="entry name" value="EryCIII-like_C"/>
</dbReference>
<evidence type="ECO:0000256" key="2">
    <source>
        <dbReference type="SAM" id="MobiDB-lite"/>
    </source>
</evidence>
<dbReference type="Proteomes" id="UP000310108">
    <property type="component" value="Unassembled WGS sequence"/>
</dbReference>
<feature type="region of interest" description="Disordered" evidence="2">
    <location>
        <begin position="687"/>
        <end position="950"/>
    </location>
</feature>
<feature type="compositionally biased region" description="Low complexity" evidence="2">
    <location>
        <begin position="793"/>
        <end position="806"/>
    </location>
</feature>
<evidence type="ECO:0000313" key="5">
    <source>
        <dbReference type="EMBL" id="TKW51008.1"/>
    </source>
</evidence>
<feature type="domain" description="Erythromycin biosynthesis protein CIII-like C-terminal" evidence="4">
    <location>
        <begin position="318"/>
        <end position="448"/>
    </location>
</feature>
<feature type="compositionally biased region" description="Basic and acidic residues" evidence="2">
    <location>
        <begin position="687"/>
        <end position="697"/>
    </location>
</feature>
<evidence type="ECO:0000259" key="3">
    <source>
        <dbReference type="Pfam" id="PF03033"/>
    </source>
</evidence>
<name>A0A4U6X6F2_9PEZI</name>
<feature type="compositionally biased region" description="Polar residues" evidence="2">
    <location>
        <begin position="734"/>
        <end position="752"/>
    </location>
</feature>
<dbReference type="SUPFAM" id="SSF53756">
    <property type="entry name" value="UDP-Glycosyltransferase/glycogen phosphorylase"/>
    <property type="match status" value="1"/>
</dbReference>
<proteinExistence type="predicted"/>
<evidence type="ECO:0000313" key="6">
    <source>
        <dbReference type="Proteomes" id="UP000310108"/>
    </source>
</evidence>
<feature type="compositionally biased region" description="Pro residues" evidence="2">
    <location>
        <begin position="759"/>
        <end position="772"/>
    </location>
</feature>
<dbReference type="GO" id="GO:0016906">
    <property type="term" value="F:sterol 3-beta-glucosyltransferase activity"/>
    <property type="evidence" value="ECO:0007669"/>
    <property type="project" value="UniProtKB-ARBA"/>
</dbReference>
<reference evidence="5 6" key="1">
    <citation type="journal article" date="2019" name="PLoS ONE">
        <title>Comparative genome analysis indicates high evolutionary potential of pathogenicity genes in Colletotrichum tanaceti.</title>
        <authorList>
            <person name="Lelwala R.V."/>
            <person name="Korhonen P.K."/>
            <person name="Young N.D."/>
            <person name="Scott J.B."/>
            <person name="Ades P.A."/>
            <person name="Gasser R.B."/>
            <person name="Taylor P.W.J."/>
        </authorList>
    </citation>
    <scope>NUCLEOTIDE SEQUENCE [LARGE SCALE GENOMIC DNA]</scope>
    <source>
        <strain evidence="5">BRIP57314</strain>
    </source>
</reference>
<feature type="compositionally biased region" description="Polar residues" evidence="2">
    <location>
        <begin position="700"/>
        <end position="710"/>
    </location>
</feature>
<evidence type="ECO:0000259" key="4">
    <source>
        <dbReference type="Pfam" id="PF06722"/>
    </source>
</evidence>
<dbReference type="GO" id="GO:0005975">
    <property type="term" value="P:carbohydrate metabolic process"/>
    <property type="evidence" value="ECO:0007669"/>
    <property type="project" value="InterPro"/>
</dbReference>
<sequence>MSVAANEFDAGAPGAPSADVAPQMRLNIVVLFMGSRGDLQPSLAVATLLQRRHGHRVRIASHPPYRAAIEAAGVEFRSIGRTDIKTMMERRLLPREELSKLVPVIKEEFREMGERWWAACVDGPDEEMDGDLDSDGGTFMADLVVSTMLAYNQTSAAALLGVPLHLFGMNPRIYSKEVPHSQAGWALKSPSRAKNALSWWFQDLILHARFLQTMKSVINDVRVNRMGLEPMSPAWWLSQYNRMGVPCTYLWSPRLLPRPTDWPDTVDVAGFVFAGVPEGYVPPAELVAFIEAEATPPVYVGFGSMSFADAQGIFEGIIEALGRVGVRAVVARGWANLEGLNGPAEHVFVVNDAPHAWLFPRVRAVVCHGGSGTTAMALRSGRPTLVVPVAGDQPLWASRVVAVGCGPEAGFGMAEITGDKFEKALRELLEPRYAAAAERLAEGLKGERPGDEVCVERILETLSVYEREGRCLVYDGRPAVWKTDGGERLSAVAAHVLVENGRVRREELGALDLVKWPDLVSPGDPVSGLFLGLGQVFGSVAEDGKRGHFGKMGLHILRAPLTVLAAVAFGLFNLLDFVLYKLASPFEPKIYASNPRLYTYAQMLSFLVAAPLVELASVVTQPPVLAGRRRGTARVVLEVPLGIARALLASLNVVVGLVGITLRHLEIACARAMGERPGGDVVAEARNDLRDDHDSGRLKSPTTKTRSVRLTSMTQPPPSTPTPRRFLLSKRPPASQQQTPGSGIQGFSGSQRFQTTPRFAPPPATQRPPSTPVFPGTLRPSRSRDPIHDALDSSPPAASASAMRSALETAGTQRQKTRIDIDSDIESESQHEQEEHLPPPATLRSFDSIEVESEPPSTLQSEIEERTPKRRRISISPAPSWYDDAEEDVNMSFHDERAVEGLGSEDEDEEEDEELLDAEDEHSSDFDAPNREEEDLGIPDRHERDVPKTQPTFHRAPRFKISETEAARQEGLPPAFSPQRRGAKYVAGGLAAELQAWLAEVKGWTGSDRPADLVMTIVIDELRAGNRMYLIRGRRIVESEGANEEIAARLMLAGEGRLTGLGQKAPVVVGSTVAISQPAWEVELEGTRWIVACDWTVS</sequence>